<dbReference type="Proteomes" id="UP001202248">
    <property type="component" value="Unassembled WGS sequence"/>
</dbReference>
<evidence type="ECO:0000313" key="3">
    <source>
        <dbReference type="Proteomes" id="UP001202248"/>
    </source>
</evidence>
<dbReference type="InterPro" id="IPR009207">
    <property type="entry name" value="SET7_MeTrfase"/>
</dbReference>
<name>A0ABS9SIF5_9BACT</name>
<gene>
    <name evidence="2" type="ORF">MKP09_09690</name>
</gene>
<evidence type="ECO:0000313" key="2">
    <source>
        <dbReference type="EMBL" id="MCH5598163.1"/>
    </source>
</evidence>
<dbReference type="PROSITE" id="PS50280">
    <property type="entry name" value="SET"/>
    <property type="match status" value="1"/>
</dbReference>
<dbReference type="Gene3D" id="2.170.270.10">
    <property type="entry name" value="SET domain"/>
    <property type="match status" value="1"/>
</dbReference>
<organism evidence="2 3">
    <name type="scientific">Niabella ginsengisoli</name>
    <dbReference type="NCBI Taxonomy" id="522298"/>
    <lineage>
        <taxon>Bacteria</taxon>
        <taxon>Pseudomonadati</taxon>
        <taxon>Bacteroidota</taxon>
        <taxon>Chitinophagia</taxon>
        <taxon>Chitinophagales</taxon>
        <taxon>Chitinophagaceae</taxon>
        <taxon>Niabella</taxon>
    </lineage>
</organism>
<dbReference type="EMBL" id="JAKWBL010000001">
    <property type="protein sequence ID" value="MCH5598163.1"/>
    <property type="molecule type" value="Genomic_DNA"/>
</dbReference>
<feature type="domain" description="SET" evidence="1">
    <location>
        <begin position="4"/>
        <end position="113"/>
    </location>
</feature>
<reference evidence="2 3" key="1">
    <citation type="submission" date="2022-02" db="EMBL/GenBank/DDBJ databases">
        <authorList>
            <person name="Min J."/>
        </authorList>
    </citation>
    <scope>NUCLEOTIDE SEQUENCE [LARGE SCALE GENOMIC DNA]</scope>
    <source>
        <strain evidence="2 3">GR10-1</strain>
    </source>
</reference>
<protein>
    <submittedName>
        <fullName evidence="2">SET domain-containing protein</fullName>
    </submittedName>
</protein>
<accession>A0ABS9SIF5</accession>
<dbReference type="SMART" id="SM00317">
    <property type="entry name" value="SET"/>
    <property type="match status" value="1"/>
</dbReference>
<proteinExistence type="predicted"/>
<dbReference type="Pfam" id="PF00856">
    <property type="entry name" value="SET"/>
    <property type="match status" value="1"/>
</dbReference>
<keyword evidence="3" id="KW-1185">Reference proteome</keyword>
<dbReference type="RefSeq" id="WP_240827515.1">
    <property type="nucleotide sequence ID" value="NZ_JAKWBL010000001.1"/>
</dbReference>
<evidence type="ECO:0000259" key="1">
    <source>
        <dbReference type="PROSITE" id="PS50280"/>
    </source>
</evidence>
<dbReference type="InterPro" id="IPR001214">
    <property type="entry name" value="SET_dom"/>
</dbReference>
<dbReference type="InterPro" id="IPR046341">
    <property type="entry name" value="SET_dom_sf"/>
</dbReference>
<dbReference type="PIRSF" id="PIRSF022536">
    <property type="entry name" value="A612L_SET"/>
    <property type="match status" value="1"/>
</dbReference>
<comment type="caution">
    <text evidence="2">The sequence shown here is derived from an EMBL/GenBank/DDBJ whole genome shotgun (WGS) entry which is preliminary data.</text>
</comment>
<dbReference type="SUPFAM" id="SSF82199">
    <property type="entry name" value="SET domain"/>
    <property type="match status" value="1"/>
</dbReference>
<dbReference type="CDD" id="cd10540">
    <property type="entry name" value="SET_SpSet7-like"/>
    <property type="match status" value="1"/>
</dbReference>
<sequence>MIAHCLYIANTDEMGRGVFTSEDISKGSVIEIAPVIVMSANERKFLDKTLLHDYIFEWGEDSSQCCMALGWAAVYNHTYQSNCNYEMDYEKHTITIKTVRKVKAGEELFINYSGSWDATKAVWFDAK</sequence>